<dbReference type="EMBL" id="JBEPMM010000005">
    <property type="protein sequence ID" value="MET3692718.1"/>
    <property type="molecule type" value="Genomic_DNA"/>
</dbReference>
<protein>
    <submittedName>
        <fullName evidence="1">Uncharacterized protein</fullName>
    </submittedName>
</protein>
<comment type="caution">
    <text evidence="1">The sequence shown here is derived from an EMBL/GenBank/DDBJ whole genome shotgun (WGS) entry which is preliminary data.</text>
</comment>
<dbReference type="RefSeq" id="WP_238282780.1">
    <property type="nucleotide sequence ID" value="NZ_BPQL01000197.1"/>
</dbReference>
<accession>A0ABV2L4G7</accession>
<sequence length="57" mass="6471">MSPPDSRPPRRKMPLRHKLMLALACEILFVGFQQADLRSRQTGILIEVPAVAHHRIA</sequence>
<dbReference type="Proteomes" id="UP001549145">
    <property type="component" value="Unassembled WGS sequence"/>
</dbReference>
<gene>
    <name evidence="1" type="ORF">ABID43_002258</name>
</gene>
<proteinExistence type="predicted"/>
<keyword evidence="2" id="KW-1185">Reference proteome</keyword>
<reference evidence="1 2" key="1">
    <citation type="submission" date="2024-06" db="EMBL/GenBank/DDBJ databases">
        <title>Genomic Encyclopedia of Type Strains, Phase IV (KMG-IV): sequencing the most valuable type-strain genomes for metagenomic binning, comparative biology and taxonomic classification.</title>
        <authorList>
            <person name="Goeker M."/>
        </authorList>
    </citation>
    <scope>NUCLEOTIDE SEQUENCE [LARGE SCALE GENOMIC DNA]</scope>
    <source>
        <strain evidence="1 2">DSM 21331</strain>
    </source>
</reference>
<organism evidence="1 2">
    <name type="scientific">Methylobacterium goesingense</name>
    <dbReference type="NCBI Taxonomy" id="243690"/>
    <lineage>
        <taxon>Bacteria</taxon>
        <taxon>Pseudomonadati</taxon>
        <taxon>Pseudomonadota</taxon>
        <taxon>Alphaproteobacteria</taxon>
        <taxon>Hyphomicrobiales</taxon>
        <taxon>Methylobacteriaceae</taxon>
        <taxon>Methylobacterium</taxon>
    </lineage>
</organism>
<evidence type="ECO:0000313" key="2">
    <source>
        <dbReference type="Proteomes" id="UP001549145"/>
    </source>
</evidence>
<evidence type="ECO:0000313" key="1">
    <source>
        <dbReference type="EMBL" id="MET3692718.1"/>
    </source>
</evidence>
<name>A0ABV2L4G7_9HYPH</name>